<dbReference type="CDD" id="cd24032">
    <property type="entry name" value="ASKHA_NBD_TsaB"/>
    <property type="match status" value="1"/>
</dbReference>
<organism evidence="2 3">
    <name type="scientific">Staphylococcus shinii</name>
    <dbReference type="NCBI Taxonomy" id="2912228"/>
    <lineage>
        <taxon>Bacteria</taxon>
        <taxon>Bacillati</taxon>
        <taxon>Bacillota</taxon>
        <taxon>Bacilli</taxon>
        <taxon>Bacillales</taxon>
        <taxon>Staphylococcaceae</taxon>
        <taxon>Staphylococcus</taxon>
    </lineage>
</organism>
<dbReference type="SUPFAM" id="SSF53067">
    <property type="entry name" value="Actin-like ATPase domain"/>
    <property type="match status" value="2"/>
</dbReference>
<keyword evidence="3" id="KW-1185">Reference proteome</keyword>
<accession>A0A418IDY9</accession>
<feature type="domain" description="Gcp-like" evidence="1">
    <location>
        <begin position="24"/>
        <end position="153"/>
    </location>
</feature>
<dbReference type="InterPro" id="IPR000905">
    <property type="entry name" value="Gcp-like_dom"/>
</dbReference>
<dbReference type="GO" id="GO:0002949">
    <property type="term" value="P:tRNA threonylcarbamoyladenosine modification"/>
    <property type="evidence" value="ECO:0007669"/>
    <property type="project" value="InterPro"/>
</dbReference>
<dbReference type="RefSeq" id="WP_119585726.1">
    <property type="nucleotide sequence ID" value="NZ_JAWVBH010000001.1"/>
</dbReference>
<dbReference type="PANTHER" id="PTHR11735">
    <property type="entry name" value="TRNA N6-ADENOSINE THREONYLCARBAMOYLTRANSFERASE"/>
    <property type="match status" value="1"/>
</dbReference>
<reference evidence="2 3" key="1">
    <citation type="journal article" date="2016" name="Front. Microbiol.">
        <title>Comprehensive Phylogenetic Analysis of Bovine Non-aureus Staphylococci Species Based on Whole-Genome Sequencing.</title>
        <authorList>
            <person name="Naushad S."/>
            <person name="Barkema H.W."/>
            <person name="Luby C."/>
            <person name="Condas L.A."/>
            <person name="Nobrega D.B."/>
            <person name="Carson D.A."/>
            <person name="De Buck J."/>
        </authorList>
    </citation>
    <scope>NUCLEOTIDE SEQUENCE [LARGE SCALE GENOMIC DNA]</scope>
    <source>
        <strain evidence="2 3">SNUC 4554</strain>
    </source>
</reference>
<name>A0A418IDY9_9STAP</name>
<protein>
    <submittedName>
        <fullName evidence="2">tRNA (Adenosine(37)-N6)-threonylcarbamoyltransferase complex dimerization subunit type 1 TsaB</fullName>
    </submittedName>
</protein>
<dbReference type="Gene3D" id="3.30.420.40">
    <property type="match status" value="2"/>
</dbReference>
<sequence>MNYLLIDTSNQPLSVAVMQDDKVLNEINTNEKTNHSVQLMPAISKVITDSQLAKKDIDSIVVAEGPGSYTGLRIGVTVAKTLAYALNAKLYGVSSLKALAATAIEETGLIVPIFDARREAVYTGVYKNENGRLKQIIKDQYISIKALLDLLHELAEPYKFIGIDSEKLEALLDNSCIPNLPQAKYMQALIDQPTEVHQFKPNYIKVSEAERNWLNQQNKS</sequence>
<dbReference type="NCBIfam" id="TIGR03725">
    <property type="entry name" value="T6A_YeaZ"/>
    <property type="match status" value="1"/>
</dbReference>
<evidence type="ECO:0000313" key="3">
    <source>
        <dbReference type="Proteomes" id="UP000286317"/>
    </source>
</evidence>
<dbReference type="GO" id="GO:0005829">
    <property type="term" value="C:cytosol"/>
    <property type="evidence" value="ECO:0007669"/>
    <property type="project" value="TreeGrafter"/>
</dbReference>
<proteinExistence type="predicted"/>
<evidence type="ECO:0000259" key="1">
    <source>
        <dbReference type="Pfam" id="PF00814"/>
    </source>
</evidence>
<gene>
    <name evidence="2" type="primary">tsaB</name>
    <name evidence="2" type="ORF">BU112_09915</name>
</gene>
<dbReference type="EMBL" id="QXUF01000071">
    <property type="protein sequence ID" value="RIM99335.1"/>
    <property type="molecule type" value="Genomic_DNA"/>
</dbReference>
<dbReference type="PANTHER" id="PTHR11735:SF11">
    <property type="entry name" value="TRNA THREONYLCARBAMOYLADENOSINE BIOSYNTHESIS PROTEIN TSAB"/>
    <property type="match status" value="1"/>
</dbReference>
<dbReference type="Pfam" id="PF00814">
    <property type="entry name" value="TsaD"/>
    <property type="match status" value="1"/>
</dbReference>
<comment type="caution">
    <text evidence="2">The sequence shown here is derived from an EMBL/GenBank/DDBJ whole genome shotgun (WGS) entry which is preliminary data.</text>
</comment>
<dbReference type="InterPro" id="IPR022496">
    <property type="entry name" value="T6A_TsaB"/>
</dbReference>
<evidence type="ECO:0000313" key="2">
    <source>
        <dbReference type="EMBL" id="RIM99335.1"/>
    </source>
</evidence>
<dbReference type="Proteomes" id="UP000286317">
    <property type="component" value="Unassembled WGS sequence"/>
</dbReference>
<dbReference type="AlphaFoldDB" id="A0A418IDY9"/>
<dbReference type="OrthoDB" id="9784166at2"/>
<dbReference type="InterPro" id="IPR043129">
    <property type="entry name" value="ATPase_NBD"/>
</dbReference>